<reference evidence="8" key="1">
    <citation type="submission" date="2017-05" db="EMBL/GenBank/DDBJ databases">
        <title>Complete and WGS of Bordetella genogroups.</title>
        <authorList>
            <person name="Spilker T."/>
            <person name="Lipuma J."/>
        </authorList>
    </citation>
    <scope>NUCLEOTIDE SEQUENCE [LARGE SCALE GENOMIC DNA]</scope>
    <source>
        <strain evidence="8">AU6712</strain>
    </source>
</reference>
<dbReference type="Pfam" id="PF14759">
    <property type="entry name" value="Reductase_C"/>
    <property type="match status" value="1"/>
</dbReference>
<dbReference type="GO" id="GO:0016651">
    <property type="term" value="F:oxidoreductase activity, acting on NAD(P)H"/>
    <property type="evidence" value="ECO:0007669"/>
    <property type="project" value="TreeGrafter"/>
</dbReference>
<evidence type="ECO:0000313" key="8">
    <source>
        <dbReference type="Proteomes" id="UP000216429"/>
    </source>
</evidence>
<keyword evidence="3" id="KW-0274">FAD</keyword>
<evidence type="ECO:0000313" key="7">
    <source>
        <dbReference type="EMBL" id="OZI77670.1"/>
    </source>
</evidence>
<dbReference type="PANTHER" id="PTHR43557">
    <property type="entry name" value="APOPTOSIS-INDUCING FACTOR 1"/>
    <property type="match status" value="1"/>
</dbReference>
<dbReference type="SUPFAM" id="SSF51905">
    <property type="entry name" value="FAD/NAD(P)-binding domain"/>
    <property type="match status" value="1"/>
</dbReference>
<dbReference type="OrthoDB" id="9769238at2"/>
<protein>
    <submittedName>
        <fullName evidence="7">Ferredoxin reductase</fullName>
    </submittedName>
</protein>
<dbReference type="EMBL" id="NEVU01000001">
    <property type="protein sequence ID" value="OZI77670.1"/>
    <property type="molecule type" value="Genomic_DNA"/>
</dbReference>
<comment type="cofactor">
    <cofactor evidence="1">
        <name>FAD</name>
        <dbReference type="ChEBI" id="CHEBI:57692"/>
    </cofactor>
</comment>
<organism evidence="7 8">
    <name type="scientific">Bordetella genomosp. 12</name>
    <dbReference type="NCBI Taxonomy" id="463035"/>
    <lineage>
        <taxon>Bacteria</taxon>
        <taxon>Pseudomonadati</taxon>
        <taxon>Pseudomonadota</taxon>
        <taxon>Betaproteobacteria</taxon>
        <taxon>Burkholderiales</taxon>
        <taxon>Alcaligenaceae</taxon>
        <taxon>Bordetella</taxon>
    </lineage>
</organism>
<dbReference type="InterPro" id="IPR023753">
    <property type="entry name" value="FAD/NAD-binding_dom"/>
</dbReference>
<dbReference type="GO" id="GO:0005737">
    <property type="term" value="C:cytoplasm"/>
    <property type="evidence" value="ECO:0007669"/>
    <property type="project" value="TreeGrafter"/>
</dbReference>
<evidence type="ECO:0000256" key="4">
    <source>
        <dbReference type="ARBA" id="ARBA00023002"/>
    </source>
</evidence>
<dbReference type="InterPro" id="IPR016156">
    <property type="entry name" value="FAD/NAD-linked_Rdtase_dimer_sf"/>
</dbReference>
<sequence length="406" mass="43500">MSNSNTMLIVGAGQTGAWAARTLREQGHTGRIVLCGVEPHYPYERPPLSKGLITGTTSTNDIELLSKAEMHTHGIEFLPQLRVEMIDPAARRVQCADGRYITYEKLLLATGGRPFRPLIPGIEHSCVLRSIDDAIALRQAFNARARVAIIGGGWIGLEAAATARALGCEVTIIEAAPRLCSRSVMLPVSTYLQRRHEAAGVTVHLNCCVTGLSRSAAGIETVLSAGPPLEADLVLLAVGMTPNDELAREAGLDCARGVRVDGACRTSDPHIFAAGDVALLAHPRSTQGLRLESWQNAQDQGVAAAQAMLGQDVKYTPIPLLWSEQYDHLIQISGFPGLARRTISKRLSNGGQLFIGQSTEGAAVVAVGIDAGREFRAARKWVEQSAVPPDDNFQVCDTEIEHGVPI</sequence>
<dbReference type="PRINTS" id="PR00411">
    <property type="entry name" value="PNDRDTASEI"/>
</dbReference>
<dbReference type="Gene3D" id="3.50.50.60">
    <property type="entry name" value="FAD/NAD(P)-binding domain"/>
    <property type="match status" value="2"/>
</dbReference>
<evidence type="ECO:0000256" key="1">
    <source>
        <dbReference type="ARBA" id="ARBA00001974"/>
    </source>
</evidence>
<evidence type="ECO:0000259" key="6">
    <source>
        <dbReference type="Pfam" id="PF14759"/>
    </source>
</evidence>
<keyword evidence="4" id="KW-0560">Oxidoreductase</keyword>
<keyword evidence="8" id="KW-1185">Reference proteome</keyword>
<evidence type="ECO:0000259" key="5">
    <source>
        <dbReference type="Pfam" id="PF07992"/>
    </source>
</evidence>
<dbReference type="PANTHER" id="PTHR43557:SF2">
    <property type="entry name" value="RIESKE DOMAIN-CONTAINING PROTEIN-RELATED"/>
    <property type="match status" value="1"/>
</dbReference>
<dbReference type="Pfam" id="PF07992">
    <property type="entry name" value="Pyr_redox_2"/>
    <property type="match status" value="1"/>
</dbReference>
<dbReference type="SUPFAM" id="SSF55424">
    <property type="entry name" value="FAD/NAD-linked reductases, dimerisation (C-terminal) domain"/>
    <property type="match status" value="1"/>
</dbReference>
<keyword evidence="2" id="KW-0285">Flavoprotein</keyword>
<dbReference type="RefSeq" id="WP_094810503.1">
    <property type="nucleotide sequence ID" value="NZ_NEVU01000001.1"/>
</dbReference>
<proteinExistence type="predicted"/>
<dbReference type="InterPro" id="IPR028202">
    <property type="entry name" value="Reductase_C"/>
</dbReference>
<name>A0A261VVN3_9BORD</name>
<dbReference type="AlphaFoldDB" id="A0A261VVN3"/>
<gene>
    <name evidence="7" type="ORF">CAL22_03835</name>
</gene>
<dbReference type="Proteomes" id="UP000216429">
    <property type="component" value="Unassembled WGS sequence"/>
</dbReference>
<evidence type="ECO:0000256" key="3">
    <source>
        <dbReference type="ARBA" id="ARBA00022827"/>
    </source>
</evidence>
<dbReference type="InterPro" id="IPR036188">
    <property type="entry name" value="FAD/NAD-bd_sf"/>
</dbReference>
<dbReference type="Gene3D" id="3.30.390.30">
    <property type="match status" value="1"/>
</dbReference>
<dbReference type="InterPro" id="IPR050446">
    <property type="entry name" value="FAD-oxidoreductase/Apoptosis"/>
</dbReference>
<feature type="domain" description="FAD/NAD(P)-binding" evidence="5">
    <location>
        <begin position="7"/>
        <end position="301"/>
    </location>
</feature>
<evidence type="ECO:0000256" key="2">
    <source>
        <dbReference type="ARBA" id="ARBA00022630"/>
    </source>
</evidence>
<feature type="domain" description="Reductase C-terminal" evidence="6">
    <location>
        <begin position="321"/>
        <end position="392"/>
    </location>
</feature>
<comment type="caution">
    <text evidence="7">The sequence shown here is derived from an EMBL/GenBank/DDBJ whole genome shotgun (WGS) entry which is preliminary data.</text>
</comment>
<accession>A0A261VVN3</accession>
<dbReference type="PRINTS" id="PR00368">
    <property type="entry name" value="FADPNR"/>
</dbReference>